<dbReference type="Gene3D" id="1.25.40.10">
    <property type="entry name" value="Tetratricopeptide repeat domain"/>
    <property type="match status" value="1"/>
</dbReference>
<accession>A0A1H4IAK5</accession>
<evidence type="ECO:0000256" key="1">
    <source>
        <dbReference type="ARBA" id="ARBA00005820"/>
    </source>
</evidence>
<dbReference type="Pfam" id="PF00486">
    <property type="entry name" value="Trans_reg_C"/>
    <property type="match status" value="1"/>
</dbReference>
<gene>
    <name evidence="8" type="ORF">SAMN04490357_0116</name>
</gene>
<dbReference type="SMART" id="SM00862">
    <property type="entry name" value="Trans_reg_C"/>
    <property type="match status" value="1"/>
</dbReference>
<dbReference type="SUPFAM" id="SSF46894">
    <property type="entry name" value="C-terminal effector domain of the bipartite response regulators"/>
    <property type="match status" value="1"/>
</dbReference>
<dbReference type="SMART" id="SM01043">
    <property type="entry name" value="BTAD"/>
    <property type="match status" value="1"/>
</dbReference>
<dbReference type="PANTHER" id="PTHR35807:SF1">
    <property type="entry name" value="TRANSCRIPTIONAL REGULATOR REDD"/>
    <property type="match status" value="1"/>
</dbReference>
<feature type="DNA-binding region" description="OmpR/PhoB-type" evidence="6">
    <location>
        <begin position="1"/>
        <end position="104"/>
    </location>
</feature>
<dbReference type="Pfam" id="PF03704">
    <property type="entry name" value="BTAD"/>
    <property type="match status" value="1"/>
</dbReference>
<evidence type="ECO:0000256" key="3">
    <source>
        <dbReference type="ARBA" id="ARBA00023015"/>
    </source>
</evidence>
<dbReference type="InterPro" id="IPR011990">
    <property type="entry name" value="TPR-like_helical_dom_sf"/>
</dbReference>
<sequence length="278" mass="30408">MLDISVLGPFRVALRGRPVVPTAAKPRKVLALLALCPDSFVSVDALMEELWQDHQPRSAATTLQTYILHLRNLIAATLEDVPGAAELDAKDVVVTKAGGYLLDTHGGTVDVREYQSRAVAGHRAMTAGEFATAADRFREALALWQGRALVDVQTGPRMTAEVLHLEESRLSVLSRRVDADLRLGRHHEILGELVGLCVEHPLDETFHGQYMVALCRAGRRGRALEVYARLRQAMKSELGTEPSQAMTALHRTILSDSGIDWEPRTASRGGAVRLPQAS</sequence>
<protein>
    <submittedName>
        <fullName evidence="8">DNA-binding transcriptional activator of the SARP family</fullName>
    </submittedName>
</protein>
<reference evidence="8 9" key="1">
    <citation type="submission" date="2016-10" db="EMBL/GenBank/DDBJ databases">
        <authorList>
            <person name="de Groot N.N."/>
        </authorList>
    </citation>
    <scope>NUCLEOTIDE SEQUENCE [LARGE SCALE GENOMIC DNA]</scope>
    <source>
        <strain evidence="8 9">DSM 40306</strain>
    </source>
</reference>
<keyword evidence="4 6" id="KW-0238">DNA-binding</keyword>
<evidence type="ECO:0000256" key="6">
    <source>
        <dbReference type="PROSITE-ProRule" id="PRU01091"/>
    </source>
</evidence>
<dbReference type="EMBL" id="FNTD01000003">
    <property type="protein sequence ID" value="SEB31099.1"/>
    <property type="molecule type" value="Genomic_DNA"/>
</dbReference>
<keyword evidence="5" id="KW-0804">Transcription</keyword>
<evidence type="ECO:0000313" key="9">
    <source>
        <dbReference type="Proteomes" id="UP000182375"/>
    </source>
</evidence>
<evidence type="ECO:0000256" key="4">
    <source>
        <dbReference type="ARBA" id="ARBA00023125"/>
    </source>
</evidence>
<feature type="domain" description="OmpR/PhoB-type" evidence="7">
    <location>
        <begin position="1"/>
        <end position="104"/>
    </location>
</feature>
<dbReference type="GO" id="GO:0003677">
    <property type="term" value="F:DNA binding"/>
    <property type="evidence" value="ECO:0007669"/>
    <property type="project" value="UniProtKB-UniRule"/>
</dbReference>
<proteinExistence type="inferred from homology"/>
<dbReference type="Gene3D" id="1.10.10.10">
    <property type="entry name" value="Winged helix-like DNA-binding domain superfamily/Winged helix DNA-binding domain"/>
    <property type="match status" value="1"/>
</dbReference>
<evidence type="ECO:0000259" key="7">
    <source>
        <dbReference type="PROSITE" id="PS51755"/>
    </source>
</evidence>
<dbReference type="PROSITE" id="PS51755">
    <property type="entry name" value="OMPR_PHOB"/>
    <property type="match status" value="1"/>
</dbReference>
<dbReference type="InterPro" id="IPR005158">
    <property type="entry name" value="BTAD"/>
</dbReference>
<comment type="similarity">
    <text evidence="1">Belongs to the AfsR/DnrI/RedD regulatory family.</text>
</comment>
<dbReference type="STRING" id="67331.SAMN04490357_0116"/>
<dbReference type="InterPro" id="IPR016032">
    <property type="entry name" value="Sig_transdc_resp-reg_C-effctor"/>
</dbReference>
<dbReference type="RefSeq" id="WP_074989995.1">
    <property type="nucleotide sequence ID" value="NZ_FNTD01000003.1"/>
</dbReference>
<keyword evidence="3" id="KW-0805">Transcription regulation</keyword>
<evidence type="ECO:0000256" key="5">
    <source>
        <dbReference type="ARBA" id="ARBA00023163"/>
    </source>
</evidence>
<dbReference type="InterPro" id="IPR036388">
    <property type="entry name" value="WH-like_DNA-bd_sf"/>
</dbReference>
<dbReference type="GeneID" id="95509441"/>
<keyword evidence="2" id="KW-0902">Two-component regulatory system</keyword>
<dbReference type="CDD" id="cd15831">
    <property type="entry name" value="BTAD"/>
    <property type="match status" value="1"/>
</dbReference>
<dbReference type="InterPro" id="IPR051677">
    <property type="entry name" value="AfsR-DnrI-RedD_regulator"/>
</dbReference>
<evidence type="ECO:0000256" key="2">
    <source>
        <dbReference type="ARBA" id="ARBA00023012"/>
    </source>
</evidence>
<dbReference type="PANTHER" id="PTHR35807">
    <property type="entry name" value="TRANSCRIPTIONAL REGULATOR REDD-RELATED"/>
    <property type="match status" value="1"/>
</dbReference>
<dbReference type="SUPFAM" id="SSF48452">
    <property type="entry name" value="TPR-like"/>
    <property type="match status" value="1"/>
</dbReference>
<evidence type="ECO:0000313" key="8">
    <source>
        <dbReference type="EMBL" id="SEB31099.1"/>
    </source>
</evidence>
<organism evidence="8 9">
    <name type="scientific">Streptomyces misionensis</name>
    <dbReference type="NCBI Taxonomy" id="67331"/>
    <lineage>
        <taxon>Bacteria</taxon>
        <taxon>Bacillati</taxon>
        <taxon>Actinomycetota</taxon>
        <taxon>Actinomycetes</taxon>
        <taxon>Kitasatosporales</taxon>
        <taxon>Streptomycetaceae</taxon>
        <taxon>Streptomyces</taxon>
    </lineage>
</organism>
<dbReference type="InterPro" id="IPR001867">
    <property type="entry name" value="OmpR/PhoB-type_DNA-bd"/>
</dbReference>
<dbReference type="Proteomes" id="UP000182375">
    <property type="component" value="Unassembled WGS sequence"/>
</dbReference>
<name>A0A1H4IAK5_9ACTN</name>
<dbReference type="AlphaFoldDB" id="A0A1H4IAK5"/>
<dbReference type="GO" id="GO:0000160">
    <property type="term" value="P:phosphorelay signal transduction system"/>
    <property type="evidence" value="ECO:0007669"/>
    <property type="project" value="UniProtKB-KW"/>
</dbReference>
<dbReference type="GO" id="GO:0006355">
    <property type="term" value="P:regulation of DNA-templated transcription"/>
    <property type="evidence" value="ECO:0007669"/>
    <property type="project" value="InterPro"/>
</dbReference>